<evidence type="ECO:0000259" key="5">
    <source>
        <dbReference type="Pfam" id="PF01625"/>
    </source>
</evidence>
<evidence type="ECO:0000313" key="7">
    <source>
        <dbReference type="Proteomes" id="UP001438707"/>
    </source>
</evidence>
<evidence type="ECO:0000256" key="1">
    <source>
        <dbReference type="ARBA" id="ARBA00005591"/>
    </source>
</evidence>
<dbReference type="EC" id="1.8.4.11" evidence="2"/>
<evidence type="ECO:0000256" key="4">
    <source>
        <dbReference type="ARBA" id="ARBA00030643"/>
    </source>
</evidence>
<dbReference type="InterPro" id="IPR036509">
    <property type="entry name" value="Met_Sox_Rdtase_MsrA_sf"/>
</dbReference>
<reference evidence="6 7" key="1">
    <citation type="journal article" date="2024" name="Nat. Commun.">
        <title>Phylogenomics reveals the evolutionary origins of lichenization in chlorophyte algae.</title>
        <authorList>
            <person name="Puginier C."/>
            <person name="Libourel C."/>
            <person name="Otte J."/>
            <person name="Skaloud P."/>
            <person name="Haon M."/>
            <person name="Grisel S."/>
            <person name="Petersen M."/>
            <person name="Berrin J.G."/>
            <person name="Delaux P.M."/>
            <person name="Dal Grande F."/>
            <person name="Keller J."/>
        </authorList>
    </citation>
    <scope>NUCLEOTIDE SEQUENCE [LARGE SCALE GENOMIC DNA]</scope>
    <source>
        <strain evidence="6 7">SAG 2145</strain>
    </source>
</reference>
<dbReference type="AlphaFoldDB" id="A0AAW1RP21"/>
<dbReference type="EMBL" id="JALJOS010000008">
    <property type="protein sequence ID" value="KAK9835463.1"/>
    <property type="molecule type" value="Genomic_DNA"/>
</dbReference>
<dbReference type="Gene3D" id="3.30.1060.10">
    <property type="entry name" value="Peptide methionine sulphoxide reductase MsrA"/>
    <property type="match status" value="1"/>
</dbReference>
<keyword evidence="3" id="KW-0560">Oxidoreductase</keyword>
<evidence type="ECO:0000256" key="2">
    <source>
        <dbReference type="ARBA" id="ARBA00012502"/>
    </source>
</evidence>
<dbReference type="InterPro" id="IPR002569">
    <property type="entry name" value="Met_Sox_Rdtase_MsrA_dom"/>
</dbReference>
<organism evidence="6 7">
    <name type="scientific">Apatococcus lobatus</name>
    <dbReference type="NCBI Taxonomy" id="904363"/>
    <lineage>
        <taxon>Eukaryota</taxon>
        <taxon>Viridiplantae</taxon>
        <taxon>Chlorophyta</taxon>
        <taxon>core chlorophytes</taxon>
        <taxon>Trebouxiophyceae</taxon>
        <taxon>Chlorellales</taxon>
        <taxon>Chlorellaceae</taxon>
        <taxon>Apatococcus</taxon>
    </lineage>
</organism>
<evidence type="ECO:0000256" key="3">
    <source>
        <dbReference type="ARBA" id="ARBA00023002"/>
    </source>
</evidence>
<name>A0AAW1RP21_9CHLO</name>
<sequence>MLLATQPHTYAQRPETCALRCSAQPRQCSIRTSCAAASSSSEGMGKATLRQAAAAALLAVAAVSFQPVEARAAATPPQTQASTQSEEVTPVWFGNGCFWGRQKDFVDTEKSLGRKGENVSAVVGYAGGPKQAKRVCYYTGLPGSIYEDLGHAEVVQVDLKGDSENSEDQMRRFATTYFGQFKKTPKGMQRSDPQDAGPAYRNVVGVPGGIHGPLFKVLEAQNVHNMQLIEGQGNTYQRGRPSEDDKVNVVYIMDSDKMSFNLAESYHQFHNGIGKPFPSDYTRGQKQIAKKTGRIHSTGCPDLPF</sequence>
<keyword evidence="7" id="KW-1185">Reference proteome</keyword>
<comment type="similarity">
    <text evidence="1">Belongs to the MsrA Met sulfoxide reductase family.</text>
</comment>
<protein>
    <recommendedName>
        <fullName evidence="2">peptide-methionine (S)-S-oxide reductase</fullName>
        <ecNumber evidence="2">1.8.4.11</ecNumber>
    </recommendedName>
    <alternativeName>
        <fullName evidence="4">Peptide-methionine (S)-S-oxide reductase</fullName>
    </alternativeName>
</protein>
<dbReference type="GO" id="GO:0008113">
    <property type="term" value="F:peptide-methionine (S)-S-oxide reductase activity"/>
    <property type="evidence" value="ECO:0007669"/>
    <property type="project" value="UniProtKB-EC"/>
</dbReference>
<dbReference type="Proteomes" id="UP001438707">
    <property type="component" value="Unassembled WGS sequence"/>
</dbReference>
<feature type="domain" description="Peptide methionine sulphoxide reductase MsrA" evidence="5">
    <location>
        <begin position="91"/>
        <end position="204"/>
    </location>
</feature>
<gene>
    <name evidence="6" type="ORF">WJX74_000571</name>
</gene>
<dbReference type="Pfam" id="PF01625">
    <property type="entry name" value="PMSR"/>
    <property type="match status" value="1"/>
</dbReference>
<comment type="caution">
    <text evidence="6">The sequence shown here is derived from an EMBL/GenBank/DDBJ whole genome shotgun (WGS) entry which is preliminary data.</text>
</comment>
<evidence type="ECO:0000313" key="6">
    <source>
        <dbReference type="EMBL" id="KAK9835463.1"/>
    </source>
</evidence>
<dbReference type="SUPFAM" id="SSF55068">
    <property type="entry name" value="Peptide methionine sulfoxide reductase"/>
    <property type="match status" value="1"/>
</dbReference>
<proteinExistence type="inferred from homology"/>
<accession>A0AAW1RP21</accession>